<dbReference type="InParanoid" id="B3MJT3"/>
<dbReference type="OrthoDB" id="7883488at2759"/>
<keyword evidence="3" id="KW-1185">Reference proteome</keyword>
<dbReference type="GO" id="GO:0007498">
    <property type="term" value="P:mesoderm development"/>
    <property type="evidence" value="ECO:0007669"/>
    <property type="project" value="EnsemblMetazoa"/>
</dbReference>
<sequence length="218" mass="24449">MFRNLLMLRNKLALQRSLVSRLTSRSHLSTGQLYRYATGRSSGVDGVTYTDINVNDMAKGDMEFTRNFLNSISSLDRANPHEVVESESEVKDETPSVSEPLPIDNEAPLAPGVPSSVLDMDGNPIVPIEIDGWNQDDDEDPIVQKNNQAIDIGNDEEYKAEQALRVPEVRQAQTEYKGIKVKLPETANHDVGTYRFRRDAEDLQGLGDDTRLVKFDKK</sequence>
<dbReference type="GeneID" id="6497381"/>
<dbReference type="FunCoup" id="B3MJT3">
    <property type="interactions" value="2"/>
</dbReference>
<protein>
    <submittedName>
        <fullName evidence="2">Uncharacterized protein</fullName>
    </submittedName>
</protein>
<feature type="region of interest" description="Disordered" evidence="1">
    <location>
        <begin position="83"/>
        <end position="108"/>
    </location>
</feature>
<reference evidence="2 3" key="1">
    <citation type="journal article" date="2007" name="Nature">
        <title>Evolution of genes and genomes on the Drosophila phylogeny.</title>
        <authorList>
            <consortium name="Drosophila 12 Genomes Consortium"/>
            <person name="Clark A.G."/>
            <person name="Eisen M.B."/>
            <person name="Smith D.R."/>
            <person name="Bergman C.M."/>
            <person name="Oliver B."/>
            <person name="Markow T.A."/>
            <person name="Kaufman T.C."/>
            <person name="Kellis M."/>
            <person name="Gelbart W."/>
            <person name="Iyer V.N."/>
            <person name="Pollard D.A."/>
            <person name="Sackton T.B."/>
            <person name="Larracuente A.M."/>
            <person name="Singh N.D."/>
            <person name="Abad J.P."/>
            <person name="Abt D.N."/>
            <person name="Adryan B."/>
            <person name="Aguade M."/>
            <person name="Akashi H."/>
            <person name="Anderson W.W."/>
            <person name="Aquadro C.F."/>
            <person name="Ardell D.H."/>
            <person name="Arguello R."/>
            <person name="Artieri C.G."/>
            <person name="Barbash D.A."/>
            <person name="Barker D."/>
            <person name="Barsanti P."/>
            <person name="Batterham P."/>
            <person name="Batzoglou S."/>
            <person name="Begun D."/>
            <person name="Bhutkar A."/>
            <person name="Blanco E."/>
            <person name="Bosak S.A."/>
            <person name="Bradley R.K."/>
            <person name="Brand A.D."/>
            <person name="Brent M.R."/>
            <person name="Brooks A.N."/>
            <person name="Brown R.H."/>
            <person name="Butlin R.K."/>
            <person name="Caggese C."/>
            <person name="Calvi B.R."/>
            <person name="Bernardo de Carvalho A."/>
            <person name="Caspi A."/>
            <person name="Castrezana S."/>
            <person name="Celniker S.E."/>
            <person name="Chang J.L."/>
            <person name="Chapple C."/>
            <person name="Chatterji S."/>
            <person name="Chinwalla A."/>
            <person name="Civetta A."/>
            <person name="Clifton S.W."/>
            <person name="Comeron J.M."/>
            <person name="Costello J.C."/>
            <person name="Coyne J.A."/>
            <person name="Daub J."/>
            <person name="David R.G."/>
            <person name="Delcher A.L."/>
            <person name="Delehaunty K."/>
            <person name="Do C.B."/>
            <person name="Ebling H."/>
            <person name="Edwards K."/>
            <person name="Eickbush T."/>
            <person name="Evans J.D."/>
            <person name="Filipski A."/>
            <person name="Findeiss S."/>
            <person name="Freyhult E."/>
            <person name="Fulton L."/>
            <person name="Fulton R."/>
            <person name="Garcia A.C."/>
            <person name="Gardiner A."/>
            <person name="Garfield D.A."/>
            <person name="Garvin B.E."/>
            <person name="Gibson G."/>
            <person name="Gilbert D."/>
            <person name="Gnerre S."/>
            <person name="Godfrey J."/>
            <person name="Good R."/>
            <person name="Gotea V."/>
            <person name="Gravely B."/>
            <person name="Greenberg A.J."/>
            <person name="Griffiths-Jones S."/>
            <person name="Gross S."/>
            <person name="Guigo R."/>
            <person name="Gustafson E.A."/>
            <person name="Haerty W."/>
            <person name="Hahn M.W."/>
            <person name="Halligan D.L."/>
            <person name="Halpern A.L."/>
            <person name="Halter G.M."/>
            <person name="Han M.V."/>
            <person name="Heger A."/>
            <person name="Hillier L."/>
            <person name="Hinrichs A.S."/>
            <person name="Holmes I."/>
            <person name="Hoskins R.A."/>
            <person name="Hubisz M.J."/>
            <person name="Hultmark D."/>
            <person name="Huntley M.A."/>
            <person name="Jaffe D.B."/>
            <person name="Jagadeeshan S."/>
            <person name="Jeck W.R."/>
            <person name="Johnson J."/>
            <person name="Jones C.D."/>
            <person name="Jordan W.C."/>
            <person name="Karpen G.H."/>
            <person name="Kataoka E."/>
            <person name="Keightley P.D."/>
            <person name="Kheradpour P."/>
            <person name="Kirkness E.F."/>
            <person name="Koerich L.B."/>
            <person name="Kristiansen K."/>
            <person name="Kudrna D."/>
            <person name="Kulathinal R.J."/>
            <person name="Kumar S."/>
            <person name="Kwok R."/>
            <person name="Lander E."/>
            <person name="Langley C.H."/>
            <person name="Lapoint R."/>
            <person name="Lazzaro B.P."/>
            <person name="Lee S.J."/>
            <person name="Levesque L."/>
            <person name="Li R."/>
            <person name="Lin C.F."/>
            <person name="Lin M.F."/>
            <person name="Lindblad-Toh K."/>
            <person name="Llopart A."/>
            <person name="Long M."/>
            <person name="Low L."/>
            <person name="Lozovsky E."/>
            <person name="Lu J."/>
            <person name="Luo M."/>
            <person name="Machado C.A."/>
            <person name="Makalowski W."/>
            <person name="Marzo M."/>
            <person name="Matsuda M."/>
            <person name="Matzkin L."/>
            <person name="McAllister B."/>
            <person name="McBride C.S."/>
            <person name="McKernan B."/>
            <person name="McKernan K."/>
            <person name="Mendez-Lago M."/>
            <person name="Minx P."/>
            <person name="Mollenhauer M.U."/>
            <person name="Montooth K."/>
            <person name="Mount S.M."/>
            <person name="Mu X."/>
            <person name="Myers E."/>
            <person name="Negre B."/>
            <person name="Newfeld S."/>
            <person name="Nielsen R."/>
            <person name="Noor M.A."/>
            <person name="O'Grady P."/>
            <person name="Pachter L."/>
            <person name="Papaceit M."/>
            <person name="Parisi M.J."/>
            <person name="Parisi M."/>
            <person name="Parts L."/>
            <person name="Pedersen J.S."/>
            <person name="Pesole G."/>
            <person name="Phillippy A.M."/>
            <person name="Ponting C.P."/>
            <person name="Pop M."/>
            <person name="Porcelli D."/>
            <person name="Powell J.R."/>
            <person name="Prohaska S."/>
            <person name="Pruitt K."/>
            <person name="Puig M."/>
            <person name="Quesneville H."/>
            <person name="Ram K.R."/>
            <person name="Rand D."/>
            <person name="Rasmussen M.D."/>
            <person name="Reed L.K."/>
            <person name="Reenan R."/>
            <person name="Reily A."/>
            <person name="Remington K.A."/>
            <person name="Rieger T.T."/>
            <person name="Ritchie M.G."/>
            <person name="Robin C."/>
            <person name="Rogers Y.H."/>
            <person name="Rohde C."/>
            <person name="Rozas J."/>
            <person name="Rubenfield M.J."/>
            <person name="Ruiz A."/>
            <person name="Russo S."/>
            <person name="Salzberg S.L."/>
            <person name="Sanchez-Gracia A."/>
            <person name="Saranga D.J."/>
            <person name="Sato H."/>
            <person name="Schaeffer S.W."/>
            <person name="Schatz M.C."/>
            <person name="Schlenke T."/>
            <person name="Schwartz R."/>
            <person name="Segarra C."/>
            <person name="Singh R.S."/>
            <person name="Sirot L."/>
            <person name="Sirota M."/>
            <person name="Sisneros N.B."/>
            <person name="Smith C.D."/>
            <person name="Smith T.F."/>
            <person name="Spieth J."/>
            <person name="Stage D.E."/>
            <person name="Stark A."/>
            <person name="Stephan W."/>
            <person name="Strausberg R.L."/>
            <person name="Strempel S."/>
            <person name="Sturgill D."/>
            <person name="Sutton G."/>
            <person name="Sutton G.G."/>
            <person name="Tao W."/>
            <person name="Teichmann S."/>
            <person name="Tobari Y.N."/>
            <person name="Tomimura Y."/>
            <person name="Tsolas J.M."/>
            <person name="Valente V.L."/>
            <person name="Venter E."/>
            <person name="Venter J.C."/>
            <person name="Vicario S."/>
            <person name="Vieira F.G."/>
            <person name="Vilella A.J."/>
            <person name="Villasante A."/>
            <person name="Walenz B."/>
            <person name="Wang J."/>
            <person name="Wasserman M."/>
            <person name="Watts T."/>
            <person name="Wilson D."/>
            <person name="Wilson R.K."/>
            <person name="Wing R.A."/>
            <person name="Wolfner M.F."/>
            <person name="Wong A."/>
            <person name="Wong G.K."/>
            <person name="Wu C.I."/>
            <person name="Wu G."/>
            <person name="Yamamoto D."/>
            <person name="Yang H.P."/>
            <person name="Yang S.P."/>
            <person name="Yorke J.A."/>
            <person name="Yoshida K."/>
            <person name="Zdobnov E."/>
            <person name="Zhang P."/>
            <person name="Zhang Y."/>
            <person name="Zimin A.V."/>
            <person name="Baldwin J."/>
            <person name="Abdouelleil A."/>
            <person name="Abdulkadir J."/>
            <person name="Abebe A."/>
            <person name="Abera B."/>
            <person name="Abreu J."/>
            <person name="Acer S.C."/>
            <person name="Aftuck L."/>
            <person name="Alexander A."/>
            <person name="An P."/>
            <person name="Anderson E."/>
            <person name="Anderson S."/>
            <person name="Arachi H."/>
            <person name="Azer M."/>
            <person name="Bachantsang P."/>
            <person name="Barry A."/>
            <person name="Bayul T."/>
            <person name="Berlin A."/>
            <person name="Bessette D."/>
            <person name="Bloom T."/>
            <person name="Blye J."/>
            <person name="Boguslavskiy L."/>
            <person name="Bonnet C."/>
            <person name="Boukhgalter B."/>
            <person name="Bourzgui I."/>
            <person name="Brown A."/>
            <person name="Cahill P."/>
            <person name="Channer S."/>
            <person name="Cheshatsang Y."/>
            <person name="Chuda L."/>
            <person name="Citroen M."/>
            <person name="Collymore A."/>
            <person name="Cooke P."/>
            <person name="Costello M."/>
            <person name="D'Aco K."/>
            <person name="Daza R."/>
            <person name="De Haan G."/>
            <person name="DeGray S."/>
            <person name="DeMaso C."/>
            <person name="Dhargay N."/>
            <person name="Dooley K."/>
            <person name="Dooley E."/>
            <person name="Doricent M."/>
            <person name="Dorje P."/>
            <person name="Dorjee K."/>
            <person name="Dupes A."/>
            <person name="Elong R."/>
            <person name="Falk J."/>
            <person name="Farina A."/>
            <person name="Faro S."/>
            <person name="Ferguson D."/>
            <person name="Fisher S."/>
            <person name="Foley C.D."/>
            <person name="Franke A."/>
            <person name="Friedrich D."/>
            <person name="Gadbois L."/>
            <person name="Gearin G."/>
            <person name="Gearin C.R."/>
            <person name="Giannoukos G."/>
            <person name="Goode T."/>
            <person name="Graham J."/>
            <person name="Grandbois E."/>
            <person name="Grewal S."/>
            <person name="Gyaltsen K."/>
            <person name="Hafez N."/>
            <person name="Hagos B."/>
            <person name="Hall J."/>
            <person name="Henson C."/>
            <person name="Hollinger A."/>
            <person name="Honan T."/>
            <person name="Huard M.D."/>
            <person name="Hughes L."/>
            <person name="Hurhula B."/>
            <person name="Husby M.E."/>
            <person name="Kamat A."/>
            <person name="Kanga B."/>
            <person name="Kashin S."/>
            <person name="Khazanovich D."/>
            <person name="Kisner P."/>
            <person name="Lance K."/>
            <person name="Lara M."/>
            <person name="Lee W."/>
            <person name="Lennon N."/>
            <person name="Letendre F."/>
            <person name="LeVine R."/>
            <person name="Lipovsky A."/>
            <person name="Liu X."/>
            <person name="Liu J."/>
            <person name="Liu S."/>
            <person name="Lokyitsang T."/>
            <person name="Lokyitsang Y."/>
            <person name="Lubonja R."/>
            <person name="Lui A."/>
            <person name="MacDonald P."/>
            <person name="Magnisalis V."/>
            <person name="Maru K."/>
            <person name="Matthews C."/>
            <person name="McCusker W."/>
            <person name="McDonough S."/>
            <person name="Mehta T."/>
            <person name="Meldrim J."/>
            <person name="Meneus L."/>
            <person name="Mihai O."/>
            <person name="Mihalev A."/>
            <person name="Mihova T."/>
            <person name="Mittelman R."/>
            <person name="Mlenga V."/>
            <person name="Montmayeur A."/>
            <person name="Mulrain L."/>
            <person name="Navidi A."/>
            <person name="Naylor J."/>
            <person name="Negash T."/>
            <person name="Nguyen T."/>
            <person name="Nguyen N."/>
            <person name="Nicol R."/>
            <person name="Norbu C."/>
            <person name="Norbu N."/>
            <person name="Novod N."/>
            <person name="O'Neill B."/>
            <person name="Osman S."/>
            <person name="Markiewicz E."/>
            <person name="Oyono O.L."/>
            <person name="Patti C."/>
            <person name="Phunkhang P."/>
            <person name="Pierre F."/>
            <person name="Priest M."/>
            <person name="Raghuraman S."/>
            <person name="Rege F."/>
            <person name="Reyes R."/>
            <person name="Rise C."/>
            <person name="Rogov P."/>
            <person name="Ross K."/>
            <person name="Ryan E."/>
            <person name="Settipalli S."/>
            <person name="Shea T."/>
            <person name="Sherpa N."/>
            <person name="Shi L."/>
            <person name="Shih D."/>
            <person name="Sparrow T."/>
            <person name="Spaulding J."/>
            <person name="Stalker J."/>
            <person name="Stange-Thomann N."/>
            <person name="Stavropoulos S."/>
            <person name="Stone C."/>
            <person name="Strader C."/>
            <person name="Tesfaye S."/>
            <person name="Thomson T."/>
            <person name="Thoulutsang Y."/>
            <person name="Thoulutsang D."/>
            <person name="Topham K."/>
            <person name="Topping I."/>
            <person name="Tsamla T."/>
            <person name="Vassiliev H."/>
            <person name="Vo A."/>
            <person name="Wangchuk T."/>
            <person name="Wangdi T."/>
            <person name="Weiand M."/>
            <person name="Wilkinson J."/>
            <person name="Wilson A."/>
            <person name="Yadav S."/>
            <person name="Young G."/>
            <person name="Yu Q."/>
            <person name="Zembek L."/>
            <person name="Zhong D."/>
            <person name="Zimmer A."/>
            <person name="Zwirko Z."/>
            <person name="Jaffe D.B."/>
            <person name="Alvarez P."/>
            <person name="Brockman W."/>
            <person name="Butler J."/>
            <person name="Chin C."/>
            <person name="Gnerre S."/>
            <person name="Grabherr M."/>
            <person name="Kleber M."/>
            <person name="Mauceli E."/>
            <person name="MacCallum I."/>
        </authorList>
    </citation>
    <scope>NUCLEOTIDE SEQUENCE [LARGE SCALE GENOMIC DNA]</scope>
    <source>
        <strain evidence="3">Tucson 14024-0371.13</strain>
    </source>
</reference>
<organism evidence="2 3">
    <name type="scientific">Drosophila ananassae</name>
    <name type="common">Fruit fly</name>
    <dbReference type="NCBI Taxonomy" id="7217"/>
    <lineage>
        <taxon>Eukaryota</taxon>
        <taxon>Metazoa</taxon>
        <taxon>Ecdysozoa</taxon>
        <taxon>Arthropoda</taxon>
        <taxon>Hexapoda</taxon>
        <taxon>Insecta</taxon>
        <taxon>Pterygota</taxon>
        <taxon>Neoptera</taxon>
        <taxon>Endopterygota</taxon>
        <taxon>Diptera</taxon>
        <taxon>Brachycera</taxon>
        <taxon>Muscomorpha</taxon>
        <taxon>Ephydroidea</taxon>
        <taxon>Drosophilidae</taxon>
        <taxon>Drosophila</taxon>
        <taxon>Sophophora</taxon>
    </lineage>
</organism>
<dbReference type="OMA" id="NQDVGTY"/>
<accession>B3MJT3</accession>
<name>B3MJT3_DROAN</name>
<dbReference type="Proteomes" id="UP000007801">
    <property type="component" value="Unassembled WGS sequence"/>
</dbReference>
<gene>
    <name evidence="2" type="primary">Dana\GF14558</name>
    <name evidence="2" type="synonym">dana_GLEANR_15320</name>
    <name evidence="2" type="ORF">GF14558</name>
</gene>
<dbReference type="KEGG" id="dan:6497381"/>
<dbReference type="HOGENOM" id="CLU_113029_0_0_1"/>
<proteinExistence type="predicted"/>
<dbReference type="PhylomeDB" id="B3MJT3"/>
<evidence type="ECO:0000313" key="3">
    <source>
        <dbReference type="Proteomes" id="UP000007801"/>
    </source>
</evidence>
<dbReference type="EMBL" id="CH902620">
    <property type="protein sequence ID" value="EDV31422.1"/>
    <property type="molecule type" value="Genomic_DNA"/>
</dbReference>
<evidence type="ECO:0000313" key="2">
    <source>
        <dbReference type="EMBL" id="EDV31422.1"/>
    </source>
</evidence>
<dbReference type="STRING" id="7217.B3MJT3"/>
<evidence type="ECO:0000256" key="1">
    <source>
        <dbReference type="SAM" id="MobiDB-lite"/>
    </source>
</evidence>
<feature type="compositionally biased region" description="Basic and acidic residues" evidence="1">
    <location>
        <begin position="83"/>
        <end position="94"/>
    </location>
</feature>
<dbReference type="eggNOG" id="ENOG502TFWM">
    <property type="taxonomic scope" value="Eukaryota"/>
</dbReference>
<dbReference type="AlphaFoldDB" id="B3MJT3"/>